<proteinExistence type="predicted"/>
<dbReference type="PROSITE" id="PS51257">
    <property type="entry name" value="PROKAR_LIPOPROTEIN"/>
    <property type="match status" value="1"/>
</dbReference>
<feature type="chain" id="PRO_5038604427" evidence="1">
    <location>
        <begin position="19"/>
        <end position="512"/>
    </location>
</feature>
<protein>
    <submittedName>
        <fullName evidence="2">BACON domain-containing protein</fullName>
    </submittedName>
</protein>
<reference evidence="2" key="1">
    <citation type="submission" date="2020-10" db="EMBL/GenBank/DDBJ databases">
        <authorList>
            <person name="Gilroy R."/>
        </authorList>
    </citation>
    <scope>NUCLEOTIDE SEQUENCE</scope>
    <source>
        <strain evidence="2">B1-15692</strain>
    </source>
</reference>
<keyword evidence="1" id="KW-0732">Signal</keyword>
<evidence type="ECO:0000313" key="3">
    <source>
        <dbReference type="Proteomes" id="UP000823660"/>
    </source>
</evidence>
<evidence type="ECO:0000256" key="1">
    <source>
        <dbReference type="SAM" id="SignalP"/>
    </source>
</evidence>
<evidence type="ECO:0000313" key="2">
    <source>
        <dbReference type="EMBL" id="MBO8466616.1"/>
    </source>
</evidence>
<dbReference type="InterPro" id="IPR013783">
    <property type="entry name" value="Ig-like_fold"/>
</dbReference>
<dbReference type="Proteomes" id="UP000823660">
    <property type="component" value="Unassembled WGS sequence"/>
</dbReference>
<name>A0A9D9I7Y6_9BACT</name>
<dbReference type="Gene3D" id="2.60.40.10">
    <property type="entry name" value="Immunoglobulins"/>
    <property type="match status" value="1"/>
</dbReference>
<feature type="signal peptide" evidence="1">
    <location>
        <begin position="1"/>
        <end position="18"/>
    </location>
</feature>
<dbReference type="EMBL" id="JADIMH010000012">
    <property type="protein sequence ID" value="MBO8466616.1"/>
    <property type="molecule type" value="Genomic_DNA"/>
</dbReference>
<sequence length="512" mass="56764">MNAKKNLYILFAAAAVFAACTETTEIDPEEYVYPMYLDVSGDKVVFDREGGKTAVAVATNADDWNFAVSGDWFTAESDENGFLVISAPSNYSPDSRTGSVDITATRGEEVLSCSVSVAQRTDRSVNLNTEGTANCYLVKTGTTYTFDATVKGNGGSDGRSHYIETCGLEITGIAYADLLWEARTDGDKSMSKEIIDGLPVYNDGYVTFTTGRMEGNALIAVKDYEGKVLWSWHIWVCDDEIEVHDHINPRDEVTGQIMDRNLGAMNNTPMDVGNKGMFYQWGRKDPFMPSKSPYYTDADSGNVPEYNQTNLEVGDGSGEWLFSEDYKAQLLSTPPANIPYSVENPMMFLRPYSGSGGQHWYVASMSDEARMSSLWSGDEKTIFDPCPVGYKVPGENFYGIASELDVNSYPTGGAAEDYDENGENHEEYPWNAVKDCGRVWWRTGDYYPMAGNLYPVGGSAHNYSSGTGYYWVAHEMEGSTVARSFSVRFNENFASYYASGEDFCYQLRCVKE</sequence>
<reference evidence="2" key="2">
    <citation type="journal article" date="2021" name="PeerJ">
        <title>Extensive microbial diversity within the chicken gut microbiome revealed by metagenomics and culture.</title>
        <authorList>
            <person name="Gilroy R."/>
            <person name="Ravi A."/>
            <person name="Getino M."/>
            <person name="Pursley I."/>
            <person name="Horton D.L."/>
            <person name="Alikhan N.F."/>
            <person name="Baker D."/>
            <person name="Gharbi K."/>
            <person name="Hall N."/>
            <person name="Watson M."/>
            <person name="Adriaenssens E.M."/>
            <person name="Foster-Nyarko E."/>
            <person name="Jarju S."/>
            <person name="Secka A."/>
            <person name="Antonio M."/>
            <person name="Oren A."/>
            <person name="Chaudhuri R.R."/>
            <person name="La Ragione R."/>
            <person name="Hildebrand F."/>
            <person name="Pallen M.J."/>
        </authorList>
    </citation>
    <scope>NUCLEOTIDE SEQUENCE</scope>
    <source>
        <strain evidence="2">B1-15692</strain>
    </source>
</reference>
<gene>
    <name evidence="2" type="ORF">IAB99_02475</name>
</gene>
<dbReference type="InterPro" id="IPR024361">
    <property type="entry name" value="BACON"/>
</dbReference>
<dbReference type="CDD" id="cd14948">
    <property type="entry name" value="BACON"/>
    <property type="match status" value="1"/>
</dbReference>
<accession>A0A9D9I7Y6</accession>
<organism evidence="2 3">
    <name type="scientific">Candidatus Cryptobacteroides faecipullorum</name>
    <dbReference type="NCBI Taxonomy" id="2840764"/>
    <lineage>
        <taxon>Bacteria</taxon>
        <taxon>Pseudomonadati</taxon>
        <taxon>Bacteroidota</taxon>
        <taxon>Bacteroidia</taxon>
        <taxon>Bacteroidales</taxon>
        <taxon>Candidatus Cryptobacteroides</taxon>
    </lineage>
</organism>
<comment type="caution">
    <text evidence="2">The sequence shown here is derived from an EMBL/GenBank/DDBJ whole genome shotgun (WGS) entry which is preliminary data.</text>
</comment>
<dbReference type="AlphaFoldDB" id="A0A9D9I7Y6"/>